<organism evidence="2 3">
    <name type="scientific">Tanacetum coccineum</name>
    <dbReference type="NCBI Taxonomy" id="301880"/>
    <lineage>
        <taxon>Eukaryota</taxon>
        <taxon>Viridiplantae</taxon>
        <taxon>Streptophyta</taxon>
        <taxon>Embryophyta</taxon>
        <taxon>Tracheophyta</taxon>
        <taxon>Spermatophyta</taxon>
        <taxon>Magnoliopsida</taxon>
        <taxon>eudicotyledons</taxon>
        <taxon>Gunneridae</taxon>
        <taxon>Pentapetalae</taxon>
        <taxon>asterids</taxon>
        <taxon>campanulids</taxon>
        <taxon>Asterales</taxon>
        <taxon>Asteraceae</taxon>
        <taxon>Asteroideae</taxon>
        <taxon>Anthemideae</taxon>
        <taxon>Anthemidinae</taxon>
        <taxon>Tanacetum</taxon>
    </lineage>
</organism>
<evidence type="ECO:0000313" key="3">
    <source>
        <dbReference type="Proteomes" id="UP001151760"/>
    </source>
</evidence>
<feature type="compositionally biased region" description="Basic and acidic residues" evidence="1">
    <location>
        <begin position="391"/>
        <end position="412"/>
    </location>
</feature>
<dbReference type="Proteomes" id="UP001151760">
    <property type="component" value="Unassembled WGS sequence"/>
</dbReference>
<reference evidence="2" key="2">
    <citation type="submission" date="2022-01" db="EMBL/GenBank/DDBJ databases">
        <authorList>
            <person name="Yamashiro T."/>
            <person name="Shiraishi A."/>
            <person name="Satake H."/>
            <person name="Nakayama K."/>
        </authorList>
    </citation>
    <scope>NUCLEOTIDE SEQUENCE</scope>
</reference>
<feature type="compositionally biased region" description="Acidic residues" evidence="1">
    <location>
        <begin position="420"/>
        <end position="458"/>
    </location>
</feature>
<keyword evidence="3" id="KW-1185">Reference proteome</keyword>
<name>A0ABQ4YWF1_9ASTR</name>
<gene>
    <name evidence="2" type="ORF">Tco_0747733</name>
</gene>
<evidence type="ECO:0000256" key="1">
    <source>
        <dbReference type="SAM" id="MobiDB-lite"/>
    </source>
</evidence>
<comment type="caution">
    <text evidence="2">The sequence shown here is derived from an EMBL/GenBank/DDBJ whole genome shotgun (WGS) entry which is preliminary data.</text>
</comment>
<reference evidence="2" key="1">
    <citation type="journal article" date="2022" name="Int. J. Mol. Sci.">
        <title>Draft Genome of Tanacetum Coccineum: Genomic Comparison of Closely Related Tanacetum-Family Plants.</title>
        <authorList>
            <person name="Yamashiro T."/>
            <person name="Shiraishi A."/>
            <person name="Nakayama K."/>
            <person name="Satake H."/>
        </authorList>
    </citation>
    <scope>NUCLEOTIDE SEQUENCE</scope>
</reference>
<dbReference type="EMBL" id="BQNB010010729">
    <property type="protein sequence ID" value="GJS81192.1"/>
    <property type="molecule type" value="Genomic_DNA"/>
</dbReference>
<sequence length="566" mass="64416">MDTTKAQQKALDDALVAPENRLMIRKCNQRLSSTLKSNEPTIQVALDALKLTPFYNAFEVSADVPEIYMQEFWATVTKHHYSLRFKLNGKSHTVNVDNFRDMLKICPKLPGQKFEEPPFEEEILPLIRDLGHTGDIKVLSDVNINHMHQPWRSLAAIINKCLSGKTTGLERLRLSRAQLLWGMYYNKHIDYVYLLWEDFVFQVENKDSKKNNDMFYPRFTKVIVDYFMAKDPSISRRNKMFWHTARDDSMFTTIRVISKHQDTQIYGANLPQHLTNQAMLESEAYKTYHAYATGEKTPKPKKKKADSESSPKEKPAQASKGKRLKTSSKAAQSTKEKQPATKSKAKGLTVLSEVALTEDEQMKLATKRSRIQTHSSHASGSGDGVDTLSKVPDEQPQKKSGTDEGAGDKPEVPDVPEYNSDSEEESWTFSDGDDDDDVNEESDAHDDSDENESDDEGDDFVHPNLSTYTPDDQDEEEKVEDEEKAEDDEDKSDQRVHTPPDYQLSEESEKQEDDDVEGGEEYGDEEMLYGDLNLNRERIVLALIILSQTRMLSVLESQTMSCIIIG</sequence>
<feature type="compositionally biased region" description="Acidic residues" evidence="1">
    <location>
        <begin position="504"/>
        <end position="524"/>
    </location>
</feature>
<protein>
    <submittedName>
        <fullName evidence="2">Uncharacterized protein</fullName>
    </submittedName>
</protein>
<feature type="compositionally biased region" description="Acidic residues" evidence="1">
    <location>
        <begin position="471"/>
        <end position="491"/>
    </location>
</feature>
<accession>A0ABQ4YWF1</accession>
<feature type="region of interest" description="Disordered" evidence="1">
    <location>
        <begin position="291"/>
        <end position="524"/>
    </location>
</feature>
<evidence type="ECO:0000313" key="2">
    <source>
        <dbReference type="EMBL" id="GJS81192.1"/>
    </source>
</evidence>
<feature type="compositionally biased region" description="Basic and acidic residues" evidence="1">
    <location>
        <begin position="305"/>
        <end position="315"/>
    </location>
</feature>
<proteinExistence type="predicted"/>